<keyword evidence="1" id="KW-1133">Transmembrane helix</keyword>
<proteinExistence type="predicted"/>
<comment type="caution">
    <text evidence="2">The sequence shown here is derived from an EMBL/GenBank/DDBJ whole genome shotgun (WGS) entry which is preliminary data.</text>
</comment>
<keyword evidence="1" id="KW-0472">Membrane</keyword>
<evidence type="ECO:0000313" key="2">
    <source>
        <dbReference type="EMBL" id="NVP01877.1"/>
    </source>
</evidence>
<keyword evidence="1" id="KW-0812">Transmembrane</keyword>
<feature type="transmembrane region" description="Helical" evidence="1">
    <location>
        <begin position="12"/>
        <end position="30"/>
    </location>
</feature>
<dbReference type="AlphaFoldDB" id="A0A850QQG8"/>
<organism evidence="2 3">
    <name type="scientific">Photobacterium damselae subsp. damselae</name>
    <name type="common">Listonella damsela</name>
    <dbReference type="NCBI Taxonomy" id="85581"/>
    <lineage>
        <taxon>Bacteria</taxon>
        <taxon>Pseudomonadati</taxon>
        <taxon>Pseudomonadota</taxon>
        <taxon>Gammaproteobacteria</taxon>
        <taxon>Vibrionales</taxon>
        <taxon>Vibrionaceae</taxon>
        <taxon>Photobacterium</taxon>
    </lineage>
</organism>
<name>A0A850QQG8_PHODD</name>
<gene>
    <name evidence="2" type="ORF">HWA77_16810</name>
</gene>
<sequence length="62" mass="6716">MHDYLVAVIPNFLFGGLIISSVLGFAISFICPPDDNIAAENLRTISTITLLFSVSGFAVYYS</sequence>
<evidence type="ECO:0000256" key="1">
    <source>
        <dbReference type="SAM" id="Phobius"/>
    </source>
</evidence>
<accession>A0A850QQG8</accession>
<dbReference type="EMBL" id="JABXOR010001070">
    <property type="protein sequence ID" value="NVP01877.1"/>
    <property type="molecule type" value="Genomic_DNA"/>
</dbReference>
<dbReference type="Proteomes" id="UP000533429">
    <property type="component" value="Unassembled WGS sequence"/>
</dbReference>
<reference evidence="2 3" key="1">
    <citation type="submission" date="2020-06" db="EMBL/GenBank/DDBJ databases">
        <title>Photobacterium damselae subsp. damselae comparative genomics.</title>
        <authorList>
            <person name="Osorio C.R."/>
        </authorList>
    </citation>
    <scope>NUCLEOTIDE SEQUENCE [LARGE SCALE GENOMIC DNA]</scope>
    <source>
        <strain evidence="2 3">TW250/03</strain>
    </source>
</reference>
<protein>
    <submittedName>
        <fullName evidence="2">Uncharacterized protein</fullName>
    </submittedName>
</protein>
<feature type="transmembrane region" description="Helical" evidence="1">
    <location>
        <begin position="42"/>
        <end position="61"/>
    </location>
</feature>
<evidence type="ECO:0000313" key="3">
    <source>
        <dbReference type="Proteomes" id="UP000533429"/>
    </source>
</evidence>